<evidence type="ECO:0000313" key="2">
    <source>
        <dbReference type="Proteomes" id="UP000518300"/>
    </source>
</evidence>
<dbReference type="EMBL" id="JABBJJ010000032">
    <property type="protein sequence ID" value="NMO15135.1"/>
    <property type="molecule type" value="Genomic_DNA"/>
</dbReference>
<reference evidence="1 2" key="1">
    <citation type="submission" date="2020-04" db="EMBL/GenBank/DDBJ databases">
        <title>Draft genome of Pyxidicoccus fallax type strain.</title>
        <authorList>
            <person name="Whitworth D.E."/>
        </authorList>
    </citation>
    <scope>NUCLEOTIDE SEQUENCE [LARGE SCALE GENOMIC DNA]</scope>
    <source>
        <strain evidence="1 2">DSM 14698</strain>
    </source>
</reference>
<proteinExistence type="predicted"/>
<sequence length="110" mass="13393">MSWRQELSHYEPDTLLVIEIAERFLQDYFQHDAARAESILTEYFRRFGQWFDEQFVHHQLSWGIATEAHFCIHLGGSRGDFPEWRMKEGFLSTPPEALEYLRKHYWNRTR</sequence>
<protein>
    <submittedName>
        <fullName evidence="1">Uncharacterized protein</fullName>
    </submittedName>
</protein>
<accession>A0A848LE94</accession>
<gene>
    <name evidence="1" type="ORF">HG543_09735</name>
</gene>
<dbReference type="AlphaFoldDB" id="A0A848LE94"/>
<organism evidence="1 2">
    <name type="scientific">Pyxidicoccus fallax</name>
    <dbReference type="NCBI Taxonomy" id="394095"/>
    <lineage>
        <taxon>Bacteria</taxon>
        <taxon>Pseudomonadati</taxon>
        <taxon>Myxococcota</taxon>
        <taxon>Myxococcia</taxon>
        <taxon>Myxococcales</taxon>
        <taxon>Cystobacterineae</taxon>
        <taxon>Myxococcaceae</taxon>
        <taxon>Pyxidicoccus</taxon>
    </lineage>
</organism>
<dbReference type="RefSeq" id="WP_169344430.1">
    <property type="nucleotide sequence ID" value="NZ_JABBJJ010000032.1"/>
</dbReference>
<keyword evidence="2" id="KW-1185">Reference proteome</keyword>
<name>A0A848LE94_9BACT</name>
<evidence type="ECO:0000313" key="1">
    <source>
        <dbReference type="EMBL" id="NMO15135.1"/>
    </source>
</evidence>
<dbReference type="Proteomes" id="UP000518300">
    <property type="component" value="Unassembled WGS sequence"/>
</dbReference>
<comment type="caution">
    <text evidence="1">The sequence shown here is derived from an EMBL/GenBank/DDBJ whole genome shotgun (WGS) entry which is preliminary data.</text>
</comment>